<dbReference type="InterPro" id="IPR047144">
    <property type="entry name" value="BCOR-like"/>
</dbReference>
<gene>
    <name evidence="4" type="primary">Bcorl1</name>
    <name evidence="4" type="ORF">EVAR_32667_1</name>
</gene>
<feature type="compositionally biased region" description="Polar residues" evidence="3">
    <location>
        <begin position="1718"/>
        <end position="1727"/>
    </location>
</feature>
<protein>
    <submittedName>
        <fullName evidence="4">BCL-6 corepressor-like protein 1</fullName>
    </submittedName>
</protein>
<evidence type="ECO:0000256" key="2">
    <source>
        <dbReference type="PROSITE-ProRule" id="PRU00023"/>
    </source>
</evidence>
<dbReference type="SMART" id="SM00248">
    <property type="entry name" value="ANK"/>
    <property type="match status" value="3"/>
</dbReference>
<comment type="caution">
    <text evidence="4">The sequence shown here is derived from an EMBL/GenBank/DDBJ whole genome shotgun (WGS) entry which is preliminary data.</text>
</comment>
<feature type="repeat" description="ANK" evidence="2">
    <location>
        <begin position="1992"/>
        <end position="2024"/>
    </location>
</feature>
<feature type="region of interest" description="Disordered" evidence="3">
    <location>
        <begin position="1855"/>
        <end position="1891"/>
    </location>
</feature>
<reference evidence="4 5" key="1">
    <citation type="journal article" date="2019" name="Commun. Biol.">
        <title>The bagworm genome reveals a unique fibroin gene that provides high tensile strength.</title>
        <authorList>
            <person name="Kono N."/>
            <person name="Nakamura H."/>
            <person name="Ohtoshi R."/>
            <person name="Tomita M."/>
            <person name="Numata K."/>
            <person name="Arakawa K."/>
        </authorList>
    </citation>
    <scope>NUCLEOTIDE SEQUENCE [LARGE SCALE GENOMIC DNA]</scope>
</reference>
<feature type="compositionally biased region" description="Polar residues" evidence="3">
    <location>
        <begin position="621"/>
        <end position="633"/>
    </location>
</feature>
<dbReference type="Gene3D" id="3.10.260.40">
    <property type="entry name" value="BCL-6 corepressor, PCGF1 binding domain"/>
    <property type="match status" value="1"/>
</dbReference>
<dbReference type="InterPro" id="IPR038227">
    <property type="entry name" value="PUFD_som_sf"/>
</dbReference>
<proteinExistence type="inferred from homology"/>
<dbReference type="SUPFAM" id="SSF48403">
    <property type="entry name" value="Ankyrin repeat"/>
    <property type="match status" value="1"/>
</dbReference>
<evidence type="ECO:0000313" key="4">
    <source>
        <dbReference type="EMBL" id="GBP54320.1"/>
    </source>
</evidence>
<feature type="compositionally biased region" description="Low complexity" evidence="3">
    <location>
        <begin position="1599"/>
        <end position="1620"/>
    </location>
</feature>
<feature type="compositionally biased region" description="Polar residues" evidence="3">
    <location>
        <begin position="396"/>
        <end position="428"/>
    </location>
</feature>
<feature type="region of interest" description="Disordered" evidence="3">
    <location>
        <begin position="1513"/>
        <end position="1551"/>
    </location>
</feature>
<feature type="region of interest" description="Disordered" evidence="3">
    <location>
        <begin position="396"/>
        <end position="490"/>
    </location>
</feature>
<dbReference type="STRING" id="151549.A0A4C1WTW5"/>
<keyword evidence="2" id="KW-0040">ANK repeat</keyword>
<feature type="compositionally biased region" description="Low complexity" evidence="3">
    <location>
        <begin position="181"/>
        <end position="206"/>
    </location>
</feature>
<feature type="region of interest" description="Disordered" evidence="3">
    <location>
        <begin position="1685"/>
        <end position="1758"/>
    </location>
</feature>
<feature type="compositionally biased region" description="Polar residues" evidence="3">
    <location>
        <begin position="1279"/>
        <end position="1289"/>
    </location>
</feature>
<feature type="region of interest" description="Disordered" evidence="3">
    <location>
        <begin position="1255"/>
        <end position="1289"/>
    </location>
</feature>
<evidence type="ECO:0000313" key="5">
    <source>
        <dbReference type="Proteomes" id="UP000299102"/>
    </source>
</evidence>
<comment type="similarity">
    <text evidence="1">Belongs to the BCOR family.</text>
</comment>
<dbReference type="Pfam" id="PF00023">
    <property type="entry name" value="Ank"/>
    <property type="match status" value="1"/>
</dbReference>
<dbReference type="PROSITE" id="PS50088">
    <property type="entry name" value="ANK_REPEAT"/>
    <property type="match status" value="3"/>
</dbReference>
<dbReference type="PANTHER" id="PTHR24117">
    <property type="entry name" value="AGAP007537-PB"/>
    <property type="match status" value="1"/>
</dbReference>
<feature type="region of interest" description="Disordered" evidence="3">
    <location>
        <begin position="667"/>
        <end position="693"/>
    </location>
</feature>
<dbReference type="GO" id="GO:0003714">
    <property type="term" value="F:transcription corepressor activity"/>
    <property type="evidence" value="ECO:0007669"/>
    <property type="project" value="TreeGrafter"/>
</dbReference>
<name>A0A4C1WTW5_EUMVA</name>
<feature type="compositionally biased region" description="Basic and acidic residues" evidence="3">
    <location>
        <begin position="1685"/>
        <end position="1698"/>
    </location>
</feature>
<feature type="region of interest" description="Disordered" evidence="3">
    <location>
        <begin position="1817"/>
        <end position="1836"/>
    </location>
</feature>
<dbReference type="PRINTS" id="PR01415">
    <property type="entry name" value="ANKYRIN"/>
</dbReference>
<dbReference type="EMBL" id="BGZK01000643">
    <property type="protein sequence ID" value="GBP54320.1"/>
    <property type="molecule type" value="Genomic_DNA"/>
</dbReference>
<dbReference type="PANTHER" id="PTHR24117:SF9">
    <property type="entry name" value="BCL-6 COREPRESSOR PCGF1 BINDING DOMAIN-CONTAINING PROTEIN"/>
    <property type="match status" value="1"/>
</dbReference>
<feature type="region of interest" description="Disordered" evidence="3">
    <location>
        <begin position="151"/>
        <end position="221"/>
    </location>
</feature>
<feature type="compositionally biased region" description="Basic and acidic residues" evidence="3">
    <location>
        <begin position="83"/>
        <end position="97"/>
    </location>
</feature>
<evidence type="ECO:0000256" key="3">
    <source>
        <dbReference type="SAM" id="MobiDB-lite"/>
    </source>
</evidence>
<feature type="region of interest" description="Disordered" evidence="3">
    <location>
        <begin position="358"/>
        <end position="381"/>
    </location>
</feature>
<feature type="compositionally biased region" description="Basic and acidic residues" evidence="3">
    <location>
        <begin position="1857"/>
        <end position="1883"/>
    </location>
</feature>
<sequence length="2235" mass="248746">MMPPHPYLEPDRDSSKLKLSAWMGYGEVPHRVIPMRLRGLFQRASPKQIAIHPVSGITTRADGKVSGCRDNSAGAARLQVGIDRERAGRRRPGDARRLHPPAPAPAEQPAPINSNIRACGVAVSSMDVTFNNVLEGTRQYFMGLPTGSSTQAGIGPGPTAAPDSMLAPIPSCNDSNGASALSPRPSSTALTPSSTITTPASATTLSPPRPPSEPLEPEPHIIHKATVMREALEKRRECLEPEDEDDAIAALSPPSHIIRKPPHALPSPAAMPTAPSPLPVRPPSTANAAAAVLGRSPAPTPPHVRTPTPRRMRSPDTHSEPPPLPLPSSHASSSPYQHQYHTPVAAAAVSPARDAYPAAHPLDHYTGGRPPDPYSMSRPPEIVYPRYHYDTNLADNRNSILSNGSPQPSAPLSRQSPQQTYSRLSSAVPQHAGTVRLREAAVPSPPAQRYSVHASQLATTSTQPLNDRVPPIHHPSSPMTSTAPCMAQPDSRSTHLYVDHRIASQRTSHSSFSRPMHYERHSPGTLRKYDAQQAYPGYRPSVPTSSQSLNNLRIETQHQLPLQYKHVGDTTSAYYPSRLPERSRQPDLVRPHGTTRLPPPHTDYPHLIKSSEDLSPRNLHRNTYTHATSSTPGSRFAHNTAVVTGHNSPLHQRNLCRPESSIKSNQEYVSSNQVVQSSPTRSSTKSGYPAQQSRLTVSVTSLVNQMNQTKQKRESPLDLSVKTVKNSADSSTTQEDIELTSVESKNTPLPSRSSLHGRHVSSIATGYVSSHKVDFAPDFHSQYRDRMNHGHNSCISAPSSSRYNGAHNNTHVQLDSYKSETRPIYGERSKYAPPVRHKYPVSRIDLTRPIIDERPSENRLRDDRNIVIENNRKRLGGPVVSNIPEKIVKFETWSSDSRIDRINWSAREQQELMSRPVYSYSSHKRLEAYHSEQKRPVLVPPYKDTAAHSNTNSHYKYTYPTIEPSGRDSNSYHSQYLDKNQQSNVRQVIQKLPNHKDISSQHYDHRSGIPADKRVLSILRNSLETKNTGYVEPARPAQQIPDLIVIDDVDDSVIEITDLTKDNDADILSKNTSNVVNKHLPTMIHKIHVPRAIDSISNDMDYQSTENSADVKSKSPENDVASRIRTKAELKVLPPSQDNANRIDVKLEVSPEKVHLSERAKLLPKSQKQHLFNQIREDNLRLESVIKSDKLNATVTEIKSEPMNIDEIEKDAIMIIKTEKCVESNLVQGDRDVQEDMDWANACDMFMEQLKTGCHRKRNRRKHTDTEDGKTEDSDKFSCQESINDSTNSVSIKETTPIIQAVSTTELVPVIKQEPVEEEFVGLIEGKEDEALALIPKKVNVTAEVKETKLEIEEIKTVTTEISCNENEEISPVFIIKKETPDENEITKKPLTQIKEECESTDDDEPLIKSKLLKEKERNEQRLKYQLLKDLSEKSAYVKLECCDADLNKSIKMDQPPKEQDANNKSKEGKQTSRVKSKSIEKKTGKQVDNATSDSDDEVSVACRLRTRKSIKNEEDKIMMSQKILAKGSPSKKQDSLSNSTPIRKPGLLEGSNFYPGWEEELYRYKRSLRMPTRLIAIPRGRSGGPFAHSSSDAITRGSTSLPDLDPAPLSPAPSSAPSAATDDIFARRQDKLTLDSDLESNSSSSVPNRLHYDSEASTSTVFSTQPKKKGESILDVLIQKYGKKEETKKRSKEDTKPKSVFKTSNAPAVSSSSNPNQLNNDSNETFNIKKDKQKNHVSIDSFDNKSGNLKSKSKTENRLMKQRVLVKEVFGDERPASAPPASGGDDKVKKPVKSKNEPLQPKKKFKKNIKTEIKKKAGTIRDGLRSTKSLKRNDAKGRLLRLKKRNHIMRSFVNKKMKDTSNRQKKDIKNVNADSKQEDTSKESGCSGPPDAIKRRYRRLFGRRKFSSGFDYIRKKKKTIVRDESIRKVRKNISKPSPESVNDIHKEIKSWFINKSVGETCLHRAARLGYMDCVAYCLEKLSAEPSARDNAGFTPLHVAASRGHVRIARLLLQYGANVSAAAQGGIRPLHEACENSHLEMIRLLLAYGADPVLGTYSGQTPVELAEGAVGRWLRLHIADVQGQAVEPWKFHSPAQIIDPDEVGCDPLLSPPPASPPPTESVMEFQCTDVPLPPFYSLHASSGQPIEGLWCVMQDLISLLQIKSKESLLKQIHCGSGSPKELLRELRTQEFLEHAQCHQLLGTGEKVNVRASKVSLIRVTDKLRQLLNIETVLVS</sequence>
<feature type="region of interest" description="Disordered" evidence="3">
    <location>
        <begin position="83"/>
        <end position="112"/>
    </location>
</feature>
<feature type="compositionally biased region" description="Basic and acidic residues" evidence="3">
    <location>
        <begin position="1264"/>
        <end position="1278"/>
    </location>
</feature>
<feature type="region of interest" description="Disordered" evidence="3">
    <location>
        <begin position="1634"/>
        <end position="1669"/>
    </location>
</feature>
<feature type="compositionally biased region" description="Polar residues" evidence="3">
    <location>
        <begin position="723"/>
        <end position="734"/>
    </location>
</feature>
<dbReference type="InterPro" id="IPR002110">
    <property type="entry name" value="Ankyrin_rpt"/>
</dbReference>
<feature type="compositionally biased region" description="Basic and acidic residues" evidence="3">
    <location>
        <begin position="603"/>
        <end position="615"/>
    </location>
</feature>
<dbReference type="GO" id="GO:0005634">
    <property type="term" value="C:nucleus"/>
    <property type="evidence" value="ECO:0007669"/>
    <property type="project" value="TreeGrafter"/>
</dbReference>
<feature type="region of interest" description="Disordered" evidence="3">
    <location>
        <begin position="706"/>
        <end position="756"/>
    </location>
</feature>
<feature type="compositionally biased region" description="Polar residues" evidence="3">
    <location>
        <begin position="453"/>
        <end position="465"/>
    </location>
</feature>
<feature type="region of interest" description="Disordered" evidence="3">
    <location>
        <begin position="1771"/>
        <end position="1811"/>
    </location>
</feature>
<dbReference type="Gene3D" id="1.25.40.20">
    <property type="entry name" value="Ankyrin repeat-containing domain"/>
    <property type="match status" value="1"/>
</dbReference>
<feature type="compositionally biased region" description="Basic and acidic residues" evidence="3">
    <location>
        <begin position="1451"/>
        <end position="1471"/>
    </location>
</feature>
<feature type="region of interest" description="Disordered" evidence="3">
    <location>
        <begin position="1578"/>
        <end position="1620"/>
    </location>
</feature>
<feature type="region of interest" description="Disordered" evidence="3">
    <location>
        <begin position="256"/>
        <end position="340"/>
    </location>
</feature>
<dbReference type="InterPro" id="IPR036770">
    <property type="entry name" value="Ankyrin_rpt-contain_sf"/>
</dbReference>
<feature type="compositionally biased region" description="Low complexity" evidence="3">
    <location>
        <begin position="1705"/>
        <end position="1717"/>
    </location>
</feature>
<organism evidence="4 5">
    <name type="scientific">Eumeta variegata</name>
    <name type="common">Bagworm moth</name>
    <name type="synonym">Eumeta japonica</name>
    <dbReference type="NCBI Taxonomy" id="151549"/>
    <lineage>
        <taxon>Eukaryota</taxon>
        <taxon>Metazoa</taxon>
        <taxon>Ecdysozoa</taxon>
        <taxon>Arthropoda</taxon>
        <taxon>Hexapoda</taxon>
        <taxon>Insecta</taxon>
        <taxon>Pterygota</taxon>
        <taxon>Neoptera</taxon>
        <taxon>Endopterygota</taxon>
        <taxon>Lepidoptera</taxon>
        <taxon>Glossata</taxon>
        <taxon>Ditrysia</taxon>
        <taxon>Tineoidea</taxon>
        <taxon>Psychidae</taxon>
        <taxon>Oiketicinae</taxon>
        <taxon>Eumeta</taxon>
    </lineage>
</organism>
<feature type="compositionally biased region" description="Polar residues" evidence="3">
    <location>
        <begin position="741"/>
        <end position="754"/>
    </location>
</feature>
<feature type="region of interest" description="Disordered" evidence="3">
    <location>
        <begin position="572"/>
        <end position="637"/>
    </location>
</feature>
<feature type="region of interest" description="Disordered" evidence="3">
    <location>
        <begin position="1451"/>
        <end position="1499"/>
    </location>
</feature>
<keyword evidence="5" id="KW-1185">Reference proteome</keyword>
<evidence type="ECO:0000256" key="1">
    <source>
        <dbReference type="ARBA" id="ARBA00034703"/>
    </source>
</evidence>
<feature type="compositionally biased region" description="Basic and acidic residues" evidence="3">
    <location>
        <begin position="579"/>
        <end position="590"/>
    </location>
</feature>
<feature type="repeat" description="ANK" evidence="2">
    <location>
        <begin position="2025"/>
        <end position="2051"/>
    </location>
</feature>
<feature type="repeat" description="ANK" evidence="2">
    <location>
        <begin position="1958"/>
        <end position="1991"/>
    </location>
</feature>
<accession>A0A4C1WTW5</accession>
<feature type="compositionally biased region" description="Polar residues" evidence="3">
    <location>
        <begin position="1656"/>
        <end position="1666"/>
    </location>
</feature>
<feature type="compositionally biased region" description="Polar residues" evidence="3">
    <location>
        <begin position="1589"/>
        <end position="1598"/>
    </location>
</feature>
<dbReference type="GO" id="GO:0000122">
    <property type="term" value="P:negative regulation of transcription by RNA polymerase II"/>
    <property type="evidence" value="ECO:0007669"/>
    <property type="project" value="TreeGrafter"/>
</dbReference>
<dbReference type="Pfam" id="PF12796">
    <property type="entry name" value="Ank_2"/>
    <property type="match status" value="1"/>
</dbReference>
<dbReference type="Proteomes" id="UP000299102">
    <property type="component" value="Unassembled WGS sequence"/>
</dbReference>
<dbReference type="OrthoDB" id="3666223at2759"/>
<dbReference type="PROSITE" id="PS50297">
    <property type="entry name" value="ANK_REP_REGION"/>
    <property type="match status" value="2"/>
</dbReference>